<feature type="non-terminal residue" evidence="1">
    <location>
        <position position="87"/>
    </location>
</feature>
<dbReference type="EMBL" id="CACSLK010026072">
    <property type="protein sequence ID" value="CAA0825058.1"/>
    <property type="molecule type" value="Genomic_DNA"/>
</dbReference>
<keyword evidence="2" id="KW-1185">Reference proteome</keyword>
<dbReference type="OrthoDB" id="1735774at2759"/>
<organism evidence="1 2">
    <name type="scientific">Striga hermonthica</name>
    <name type="common">Purple witchweed</name>
    <name type="synonym">Buchnera hermonthica</name>
    <dbReference type="NCBI Taxonomy" id="68872"/>
    <lineage>
        <taxon>Eukaryota</taxon>
        <taxon>Viridiplantae</taxon>
        <taxon>Streptophyta</taxon>
        <taxon>Embryophyta</taxon>
        <taxon>Tracheophyta</taxon>
        <taxon>Spermatophyta</taxon>
        <taxon>Magnoliopsida</taxon>
        <taxon>eudicotyledons</taxon>
        <taxon>Gunneridae</taxon>
        <taxon>Pentapetalae</taxon>
        <taxon>asterids</taxon>
        <taxon>lamiids</taxon>
        <taxon>Lamiales</taxon>
        <taxon>Orobanchaceae</taxon>
        <taxon>Buchnereae</taxon>
        <taxon>Striga</taxon>
    </lineage>
</organism>
<accession>A0A9N7RDW3</accession>
<keyword evidence="1" id="KW-0346">Stress response</keyword>
<evidence type="ECO:0000313" key="2">
    <source>
        <dbReference type="Proteomes" id="UP001153555"/>
    </source>
</evidence>
<name>A0A9N7RDW3_STRHE</name>
<sequence>YNELTARPAASEHAQRYLTELQQIVQGWEKNKSWLPRERIDEVIREAEKLKNWLSDKEAEQKKTSGFSKPAFTSDEVYDRVLDLQDK</sequence>
<protein>
    <submittedName>
        <fullName evidence="1">Heat shock 70 kDa protein 17</fullName>
    </submittedName>
</protein>
<reference evidence="1" key="1">
    <citation type="submission" date="2019-12" db="EMBL/GenBank/DDBJ databases">
        <authorList>
            <person name="Scholes J."/>
        </authorList>
    </citation>
    <scope>NUCLEOTIDE SEQUENCE</scope>
</reference>
<gene>
    <name evidence="1" type="ORF">SHERM_21843</name>
</gene>
<feature type="non-terminal residue" evidence="1">
    <location>
        <position position="1"/>
    </location>
</feature>
<dbReference type="AlphaFoldDB" id="A0A9N7RDW3"/>
<proteinExistence type="predicted"/>
<dbReference type="Proteomes" id="UP001153555">
    <property type="component" value="Unassembled WGS sequence"/>
</dbReference>
<comment type="caution">
    <text evidence="1">The sequence shown here is derived from an EMBL/GenBank/DDBJ whole genome shotgun (WGS) entry which is preliminary data.</text>
</comment>
<evidence type="ECO:0000313" key="1">
    <source>
        <dbReference type="EMBL" id="CAA0825058.1"/>
    </source>
</evidence>